<dbReference type="Gene3D" id="3.40.50.300">
    <property type="entry name" value="P-loop containing nucleotide triphosphate hydrolases"/>
    <property type="match status" value="1"/>
</dbReference>
<feature type="region of interest" description="Disordered" evidence="4">
    <location>
        <begin position="985"/>
        <end position="1017"/>
    </location>
</feature>
<dbReference type="OrthoDB" id="3795727at2"/>
<dbReference type="GO" id="GO:0004016">
    <property type="term" value="F:adenylate cyclase activity"/>
    <property type="evidence" value="ECO:0007669"/>
    <property type="project" value="TreeGrafter"/>
</dbReference>
<keyword evidence="2" id="KW-0067">ATP-binding</keyword>
<gene>
    <name evidence="6" type="ORF">EV653_0465</name>
</gene>
<comment type="caution">
    <text evidence="6">The sequence shown here is derived from an EMBL/GenBank/DDBJ whole genome shotgun (WGS) entry which is preliminary data.</text>
</comment>
<keyword evidence="7" id="KW-1185">Reference proteome</keyword>
<dbReference type="InterPro" id="IPR027417">
    <property type="entry name" value="P-loop_NTPase"/>
</dbReference>
<name>A0A4R8CGA8_9ACTN</name>
<dbReference type="Proteomes" id="UP000295146">
    <property type="component" value="Unassembled WGS sequence"/>
</dbReference>
<sequence>MPERVVGRRLELGTLAGLLDEVERGRGQGALVIGDAGIGKSTTVAAFADTARERGYVVAWGRCPETETLPYWPWRQAFRALGLSTVLPEDPGTGRTSVFAAVADQLAAATAQHPAVIILEDLHLADGPALALLPFFIGLLPELRCLLVITSRDNAVDVAEPAAEALRALPPSWVRIPLGGLDREATGQLVTQVLGEDTDTAYADVVHDRTGGNPFFVQELARWHAARGTTSTETPTGVRQVLERRLARLSQPAYDVLATAAVLGEDVDLEVLAALDRTTTAEVLVVLADAVAARLAEVDGARMRFAHSLVREVVYSGLGVHRRSVLHLRAAELLAGLRDADPGQVAAHYRDAIGQPDAAGRSREFALRAARAAQRQSGYEQAVRFYRWADLDDRQVRLELGEAQVLAGELAAGRDTLRAVAQEAAADGDAPTVAQAVLAMGGGVGGFEVDLSDTEQTDLLASVVPQLPDDALKAAAVARVALGRIPTDRGDGPRQLADEAVRLARATGDARAEAAALAVWCDVFAGPDHVAERVAAAKRMLALATGDLALLLLARRLLVVALLEQGRFTEADVQIAAFARAVLPLRLPLYSWLVPIWNGMRALMSGRLEEAESCIAEATRLGEEADSVNAPLMVFALGAALANTTGVVAELQSYVETVTLPFIGNPMIDGPSAYYLARSGAVDKARGIVRRRVRDGLDAIPKDAEWLESVAFLGAAAGVLGDDECARLTFDALTPYAGLWVIDGVGGACLGSVSLFLGRLAAQLGRPEARALLDAALEAHRTAGAETLVMETEKALAELGAVHTAPGTGVLRRLGATWEVTWRGVTVHVPDSKGVRDLALLLARPRTPVSVLDLSGPGRVHGADLGPVLDEQARTAYRERLRELAGDLAEAEDRNDLARAEKLRVEQDFLTQELAGALGLGGRARSAGDPVERSRKAVSMRIGAAVKVIDGVHPALGRHLRASIHTGRQCVYEPEDDITWHCQSTAGASLGESSSTQSKQEGQHDHDRRQQGRPAGR</sequence>
<keyword evidence="1" id="KW-0547">Nucleotide-binding</keyword>
<feature type="compositionally biased region" description="Polar residues" evidence="4">
    <location>
        <begin position="985"/>
        <end position="1000"/>
    </location>
</feature>
<evidence type="ECO:0000256" key="2">
    <source>
        <dbReference type="ARBA" id="ARBA00022840"/>
    </source>
</evidence>
<evidence type="ECO:0000313" key="6">
    <source>
        <dbReference type="EMBL" id="TDW75342.1"/>
    </source>
</evidence>
<dbReference type="GO" id="GO:0005524">
    <property type="term" value="F:ATP binding"/>
    <property type="evidence" value="ECO:0007669"/>
    <property type="project" value="UniProtKB-KW"/>
</dbReference>
<dbReference type="PANTHER" id="PTHR16305:SF35">
    <property type="entry name" value="TRANSCRIPTIONAL ACTIVATOR DOMAIN"/>
    <property type="match status" value="1"/>
</dbReference>
<feature type="domain" description="Orc1-like AAA ATPase" evidence="5">
    <location>
        <begin position="4"/>
        <end position="148"/>
    </location>
</feature>
<dbReference type="PANTHER" id="PTHR16305">
    <property type="entry name" value="TESTICULAR SOLUBLE ADENYLYL CYCLASE"/>
    <property type="match status" value="1"/>
</dbReference>
<feature type="coiled-coil region" evidence="3">
    <location>
        <begin position="874"/>
        <end position="908"/>
    </location>
</feature>
<dbReference type="EMBL" id="SODP01000001">
    <property type="protein sequence ID" value="TDW75342.1"/>
    <property type="molecule type" value="Genomic_DNA"/>
</dbReference>
<dbReference type="AlphaFoldDB" id="A0A4R8CGA8"/>
<keyword evidence="3" id="KW-0175">Coiled coil</keyword>
<dbReference type="InterPro" id="IPR041664">
    <property type="entry name" value="AAA_16"/>
</dbReference>
<dbReference type="GO" id="GO:0005737">
    <property type="term" value="C:cytoplasm"/>
    <property type="evidence" value="ECO:0007669"/>
    <property type="project" value="TreeGrafter"/>
</dbReference>
<dbReference type="RefSeq" id="WP_134097458.1">
    <property type="nucleotide sequence ID" value="NZ_SODP01000001.1"/>
</dbReference>
<proteinExistence type="predicted"/>
<evidence type="ECO:0000256" key="3">
    <source>
        <dbReference type="SAM" id="Coils"/>
    </source>
</evidence>
<evidence type="ECO:0000259" key="5">
    <source>
        <dbReference type="Pfam" id="PF13191"/>
    </source>
</evidence>
<evidence type="ECO:0000256" key="4">
    <source>
        <dbReference type="SAM" id="MobiDB-lite"/>
    </source>
</evidence>
<evidence type="ECO:0000313" key="7">
    <source>
        <dbReference type="Proteomes" id="UP000295146"/>
    </source>
</evidence>
<reference evidence="6 7" key="1">
    <citation type="submission" date="2019-03" db="EMBL/GenBank/DDBJ databases">
        <title>Genomic Encyclopedia of Type Strains, Phase III (KMG-III): the genomes of soil and plant-associated and newly described type strains.</title>
        <authorList>
            <person name="Whitman W."/>
        </authorList>
    </citation>
    <scope>NUCLEOTIDE SEQUENCE [LARGE SCALE GENOMIC DNA]</scope>
    <source>
        <strain evidence="6 7">VKM Ac-2573</strain>
    </source>
</reference>
<feature type="compositionally biased region" description="Basic and acidic residues" evidence="4">
    <location>
        <begin position="1001"/>
        <end position="1010"/>
    </location>
</feature>
<evidence type="ECO:0000256" key="1">
    <source>
        <dbReference type="ARBA" id="ARBA00022741"/>
    </source>
</evidence>
<dbReference type="SUPFAM" id="SSF52540">
    <property type="entry name" value="P-loop containing nucleoside triphosphate hydrolases"/>
    <property type="match status" value="1"/>
</dbReference>
<dbReference type="Pfam" id="PF13191">
    <property type="entry name" value="AAA_16"/>
    <property type="match status" value="1"/>
</dbReference>
<organism evidence="6 7">
    <name type="scientific">Kribbella pratensis</name>
    <dbReference type="NCBI Taxonomy" id="2512112"/>
    <lineage>
        <taxon>Bacteria</taxon>
        <taxon>Bacillati</taxon>
        <taxon>Actinomycetota</taxon>
        <taxon>Actinomycetes</taxon>
        <taxon>Propionibacteriales</taxon>
        <taxon>Kribbellaceae</taxon>
        <taxon>Kribbella</taxon>
    </lineage>
</organism>
<accession>A0A4R8CGA8</accession>
<protein>
    <submittedName>
        <fullName evidence="6">AAA ATPase-like protein</fullName>
    </submittedName>
</protein>